<keyword evidence="4" id="KW-0808">Transferase</keyword>
<dbReference type="CDD" id="cd00082">
    <property type="entry name" value="HisKA"/>
    <property type="match status" value="1"/>
</dbReference>
<dbReference type="Gene3D" id="1.10.287.130">
    <property type="match status" value="1"/>
</dbReference>
<feature type="domain" description="Histidine kinase" evidence="7">
    <location>
        <begin position="16"/>
        <end position="241"/>
    </location>
</feature>
<dbReference type="InterPro" id="IPR003661">
    <property type="entry name" value="HisK_dim/P_dom"/>
</dbReference>
<dbReference type="Gene3D" id="3.30.565.10">
    <property type="entry name" value="Histidine kinase-like ATPase, C-terminal domain"/>
    <property type="match status" value="1"/>
</dbReference>
<proteinExistence type="predicted"/>
<comment type="catalytic activity">
    <reaction evidence="1">
        <text>ATP + protein L-histidine = ADP + protein N-phospho-L-histidine.</text>
        <dbReference type="EC" id="2.7.13.3"/>
    </reaction>
</comment>
<dbReference type="InterPro" id="IPR001789">
    <property type="entry name" value="Sig_transdc_resp-reg_receiver"/>
</dbReference>
<dbReference type="PROSITE" id="PS50109">
    <property type="entry name" value="HIS_KIN"/>
    <property type="match status" value="1"/>
</dbReference>
<dbReference type="Proteomes" id="UP000718564">
    <property type="component" value="Unassembled WGS sequence"/>
</dbReference>
<organism evidence="9 10">
    <name type="scientific">Brasilonema bromeliae SPC951</name>
    <dbReference type="NCBI Taxonomy" id="385972"/>
    <lineage>
        <taxon>Bacteria</taxon>
        <taxon>Bacillati</taxon>
        <taxon>Cyanobacteriota</taxon>
        <taxon>Cyanophyceae</taxon>
        <taxon>Nostocales</taxon>
        <taxon>Scytonemataceae</taxon>
        <taxon>Brasilonema</taxon>
        <taxon>Bromeliae group (in: Brasilonema)</taxon>
    </lineage>
</organism>
<dbReference type="InterPro" id="IPR004358">
    <property type="entry name" value="Sig_transdc_His_kin-like_C"/>
</dbReference>
<evidence type="ECO:0000256" key="3">
    <source>
        <dbReference type="ARBA" id="ARBA00022553"/>
    </source>
</evidence>
<feature type="modified residue" description="4-aspartylphosphate" evidence="6">
    <location>
        <position position="310"/>
    </location>
</feature>
<evidence type="ECO:0000259" key="7">
    <source>
        <dbReference type="PROSITE" id="PS50109"/>
    </source>
</evidence>
<sequence length="386" mass="40467">MLQAQKMESLGLLAGGIAHDFNNILTGVMGYIDLARAELPADAPARRLLTEAARNTERAADLTRQMLAYSGKGRFVVTAVDLTALTLAAKSLLEVSVSKKCRLGFDLQAGLPACQADATQLEQVLMNLVINGSEALGGAAGEVTVRTGAGWFEPAELRSAGVHDRLPAGEYVWLEVADTGGGMSAETAGKMFDPFFSTKFVGRGLGLAAVLGIVRGHRGAITVDTAPGRGTRVRVLLPAVAGPDLPTPAPAAAAGWRATGTVLVADDEPVVRQVAAGMLERLGFRVVLAADGREAVAAVRAGGVDLVLLDLLMPVMDGREALRDIRAAAPGLPVLLSSGYDEQQAADADGLAGFDGFVRKPYRLHHFVTELRRVYERRPAGGTIPT</sequence>
<reference evidence="9 10" key="1">
    <citation type="submission" date="2018-06" db="EMBL/GenBank/DDBJ databases">
        <title>Comparative genomics of Brasilonema spp. strains.</title>
        <authorList>
            <person name="Alvarenga D.O."/>
            <person name="Fiore M.F."/>
            <person name="Varani A.M."/>
        </authorList>
    </citation>
    <scope>NUCLEOTIDE SEQUENCE [LARGE SCALE GENOMIC DNA]</scope>
    <source>
        <strain evidence="9 10">SPC951</strain>
    </source>
</reference>
<dbReference type="SUPFAM" id="SSF55874">
    <property type="entry name" value="ATPase domain of HSP90 chaperone/DNA topoisomerase II/histidine kinase"/>
    <property type="match status" value="1"/>
</dbReference>
<evidence type="ECO:0000256" key="5">
    <source>
        <dbReference type="ARBA" id="ARBA00023012"/>
    </source>
</evidence>
<evidence type="ECO:0000259" key="8">
    <source>
        <dbReference type="PROSITE" id="PS50110"/>
    </source>
</evidence>
<dbReference type="EC" id="2.7.13.3" evidence="2"/>
<keyword evidence="5" id="KW-0902">Two-component regulatory system</keyword>
<dbReference type="InterPro" id="IPR036890">
    <property type="entry name" value="HATPase_C_sf"/>
</dbReference>
<evidence type="ECO:0000256" key="4">
    <source>
        <dbReference type="ARBA" id="ARBA00022777"/>
    </source>
</evidence>
<evidence type="ECO:0000256" key="2">
    <source>
        <dbReference type="ARBA" id="ARBA00012438"/>
    </source>
</evidence>
<name>A0ABX1P9R0_9CYAN</name>
<comment type="caution">
    <text evidence="9">The sequence shown here is derived from an EMBL/GenBank/DDBJ whole genome shotgun (WGS) entry which is preliminary data.</text>
</comment>
<dbReference type="SMART" id="SM00448">
    <property type="entry name" value="REC"/>
    <property type="match status" value="1"/>
</dbReference>
<dbReference type="PROSITE" id="PS50110">
    <property type="entry name" value="RESPONSE_REGULATORY"/>
    <property type="match status" value="1"/>
</dbReference>
<dbReference type="SMART" id="SM00387">
    <property type="entry name" value="HATPase_c"/>
    <property type="match status" value="1"/>
</dbReference>
<keyword evidence="3 6" id="KW-0597">Phosphoprotein</keyword>
<dbReference type="CDD" id="cd17546">
    <property type="entry name" value="REC_hyHK_CKI1_RcsC-like"/>
    <property type="match status" value="1"/>
</dbReference>
<feature type="domain" description="Response regulatory" evidence="8">
    <location>
        <begin position="261"/>
        <end position="375"/>
    </location>
</feature>
<dbReference type="Pfam" id="PF00512">
    <property type="entry name" value="HisKA"/>
    <property type="match status" value="1"/>
</dbReference>
<accession>A0ABX1P9R0</accession>
<dbReference type="InterPro" id="IPR036097">
    <property type="entry name" value="HisK_dim/P_sf"/>
</dbReference>
<keyword evidence="4" id="KW-0418">Kinase</keyword>
<dbReference type="Pfam" id="PF00072">
    <property type="entry name" value="Response_reg"/>
    <property type="match status" value="1"/>
</dbReference>
<evidence type="ECO:0000313" key="10">
    <source>
        <dbReference type="Proteomes" id="UP000718564"/>
    </source>
</evidence>
<protein>
    <recommendedName>
        <fullName evidence="2">histidine kinase</fullName>
        <ecNumber evidence="2">2.7.13.3</ecNumber>
    </recommendedName>
</protein>
<dbReference type="PANTHER" id="PTHR43065">
    <property type="entry name" value="SENSOR HISTIDINE KINASE"/>
    <property type="match status" value="1"/>
</dbReference>
<dbReference type="InterPro" id="IPR011006">
    <property type="entry name" value="CheY-like_superfamily"/>
</dbReference>
<dbReference type="InterPro" id="IPR003594">
    <property type="entry name" value="HATPase_dom"/>
</dbReference>
<evidence type="ECO:0000313" key="9">
    <source>
        <dbReference type="EMBL" id="NMG20386.1"/>
    </source>
</evidence>
<dbReference type="SUPFAM" id="SSF52172">
    <property type="entry name" value="CheY-like"/>
    <property type="match status" value="1"/>
</dbReference>
<dbReference type="PRINTS" id="PR00344">
    <property type="entry name" value="BCTRLSENSOR"/>
</dbReference>
<evidence type="ECO:0000256" key="1">
    <source>
        <dbReference type="ARBA" id="ARBA00000085"/>
    </source>
</evidence>
<evidence type="ECO:0000256" key="6">
    <source>
        <dbReference type="PROSITE-ProRule" id="PRU00169"/>
    </source>
</evidence>
<dbReference type="PANTHER" id="PTHR43065:SF42">
    <property type="entry name" value="TWO-COMPONENT SENSOR PPRA"/>
    <property type="match status" value="1"/>
</dbReference>
<dbReference type="InterPro" id="IPR005467">
    <property type="entry name" value="His_kinase_dom"/>
</dbReference>
<dbReference type="SUPFAM" id="SSF47384">
    <property type="entry name" value="Homodimeric domain of signal transducing histidine kinase"/>
    <property type="match status" value="1"/>
</dbReference>
<dbReference type="Pfam" id="PF02518">
    <property type="entry name" value="HATPase_c"/>
    <property type="match status" value="1"/>
</dbReference>
<gene>
    <name evidence="9" type="ORF">DP116_13310</name>
</gene>
<keyword evidence="10" id="KW-1185">Reference proteome</keyword>
<dbReference type="EMBL" id="QMEB01000091">
    <property type="protein sequence ID" value="NMG20386.1"/>
    <property type="molecule type" value="Genomic_DNA"/>
</dbReference>
<dbReference type="Gene3D" id="3.40.50.2300">
    <property type="match status" value="1"/>
</dbReference>
<dbReference type="SMART" id="SM00388">
    <property type="entry name" value="HisKA"/>
    <property type="match status" value="1"/>
</dbReference>